<keyword evidence="2 9" id="KW-1003">Cell membrane</keyword>
<sequence length="159" mass="17163">MPLYFLLAAALVAVDQVVKYLVRAGIPLHTAVDFLPGLDLTYVQNTGAAFSLFSQHTWLLTLLSGVVSVVLVICLGKRVLPHWSGMLALALLLGGAVGNFIDRLLFGFVTDMFATTFVNFAVFNVADVGVVLGGVLLCLHLIVFFGREGKKEPDKEETP</sequence>
<feature type="active site" evidence="9">
    <location>
        <position position="127"/>
    </location>
</feature>
<dbReference type="EC" id="3.4.23.36" evidence="9"/>
<feature type="transmembrane region" description="Helical" evidence="9">
    <location>
        <begin position="83"/>
        <end position="101"/>
    </location>
</feature>
<evidence type="ECO:0000313" key="13">
    <source>
        <dbReference type="Proteomes" id="UP000260649"/>
    </source>
</evidence>
<comment type="caution">
    <text evidence="12">The sequence shown here is derived from an EMBL/GenBank/DDBJ whole genome shotgun (WGS) entry which is preliminary data.</text>
</comment>
<organism evidence="12 13">
    <name type="scientific">Evtepia gabavorous</name>
    <dbReference type="NCBI Taxonomy" id="2211183"/>
    <lineage>
        <taxon>Bacteria</taxon>
        <taxon>Bacillati</taxon>
        <taxon>Bacillota</taxon>
        <taxon>Clostridia</taxon>
        <taxon>Eubacteriales</taxon>
        <taxon>Evtepia</taxon>
    </lineage>
</organism>
<dbReference type="HAMAP" id="MF_00161">
    <property type="entry name" value="LspA"/>
    <property type="match status" value="1"/>
</dbReference>
<dbReference type="GO" id="GO:0005886">
    <property type="term" value="C:plasma membrane"/>
    <property type="evidence" value="ECO:0007669"/>
    <property type="project" value="UniProtKB-SubCell"/>
</dbReference>
<comment type="subcellular location">
    <subcellularLocation>
        <location evidence="9">Cell membrane</location>
        <topology evidence="9">Multi-pass membrane protein</topology>
    </subcellularLocation>
</comment>
<keyword evidence="3 9" id="KW-0645">Protease</keyword>
<evidence type="ECO:0000256" key="1">
    <source>
        <dbReference type="ARBA" id="ARBA00006139"/>
    </source>
</evidence>
<feature type="active site" evidence="9">
    <location>
        <position position="111"/>
    </location>
</feature>
<comment type="caution">
    <text evidence="9">Lacks conserved residue(s) required for the propagation of feature annotation.</text>
</comment>
<evidence type="ECO:0000256" key="2">
    <source>
        <dbReference type="ARBA" id="ARBA00022475"/>
    </source>
</evidence>
<evidence type="ECO:0000256" key="10">
    <source>
        <dbReference type="RuleBase" id="RU000594"/>
    </source>
</evidence>
<keyword evidence="13" id="KW-1185">Reference proteome</keyword>
<evidence type="ECO:0000256" key="6">
    <source>
        <dbReference type="ARBA" id="ARBA00022801"/>
    </source>
</evidence>
<dbReference type="NCBIfam" id="TIGR00077">
    <property type="entry name" value="lspA"/>
    <property type="match status" value="1"/>
</dbReference>
<dbReference type="GO" id="GO:0004190">
    <property type="term" value="F:aspartic-type endopeptidase activity"/>
    <property type="evidence" value="ECO:0007669"/>
    <property type="project" value="UniProtKB-UniRule"/>
</dbReference>
<dbReference type="PROSITE" id="PS00855">
    <property type="entry name" value="SPASE_II"/>
    <property type="match status" value="1"/>
</dbReference>
<proteinExistence type="inferred from homology"/>
<evidence type="ECO:0000313" key="12">
    <source>
        <dbReference type="EMBL" id="RFT06620.1"/>
    </source>
</evidence>
<name>A0A3E2B3L3_9FIRM</name>
<evidence type="ECO:0000256" key="8">
    <source>
        <dbReference type="ARBA" id="ARBA00023136"/>
    </source>
</evidence>
<dbReference type="Pfam" id="PF01252">
    <property type="entry name" value="Peptidase_A8"/>
    <property type="match status" value="1"/>
</dbReference>
<protein>
    <recommendedName>
        <fullName evidence="9">Lipoprotein signal peptidase</fullName>
        <ecNumber evidence="9">3.4.23.36</ecNumber>
    </recommendedName>
    <alternativeName>
        <fullName evidence="9">Prolipoprotein signal peptidase</fullName>
    </alternativeName>
    <alternativeName>
        <fullName evidence="9">Signal peptidase II</fullName>
        <shortName evidence="9">SPase II</shortName>
    </alternativeName>
</protein>
<reference evidence="12 13" key="1">
    <citation type="submission" date="2018-07" db="EMBL/GenBank/DDBJ databases">
        <title>GABA Modulating Bacteria of the Human Gut Microbiota.</title>
        <authorList>
            <person name="Strandwitz P."/>
            <person name="Kim K.H."/>
            <person name="Terekhova D."/>
            <person name="Liu J.K."/>
            <person name="Sharma A."/>
            <person name="Levering J."/>
            <person name="Mcdonald D."/>
            <person name="Dietrich D."/>
            <person name="Ramadhar T.R."/>
            <person name="Lekbua A."/>
            <person name="Mroue N."/>
            <person name="Liston C."/>
            <person name="Stewart E.J."/>
            <person name="Dubin M.J."/>
            <person name="Zengler K."/>
            <person name="Knight R."/>
            <person name="Gilbert J.A."/>
            <person name="Clardy J."/>
            <person name="Lewis K."/>
        </authorList>
    </citation>
    <scope>NUCLEOTIDE SEQUENCE [LARGE SCALE GENOMIC DNA]</scope>
    <source>
        <strain evidence="12 13">KLE1738</strain>
    </source>
</reference>
<comment type="similarity">
    <text evidence="1 9 11">Belongs to the peptidase A8 family.</text>
</comment>
<dbReference type="GeneID" id="97995369"/>
<feature type="transmembrane region" description="Helical" evidence="9">
    <location>
        <begin position="58"/>
        <end position="76"/>
    </location>
</feature>
<keyword evidence="6 9" id="KW-0378">Hydrolase</keyword>
<evidence type="ECO:0000256" key="4">
    <source>
        <dbReference type="ARBA" id="ARBA00022692"/>
    </source>
</evidence>
<keyword evidence="8 9" id="KW-0472">Membrane</keyword>
<dbReference type="InterPro" id="IPR001872">
    <property type="entry name" value="Peptidase_A8"/>
</dbReference>
<dbReference type="UniPathway" id="UPA00665"/>
<dbReference type="EMBL" id="QQRQ01000008">
    <property type="protein sequence ID" value="RFT06620.1"/>
    <property type="molecule type" value="Genomic_DNA"/>
</dbReference>
<dbReference type="PRINTS" id="PR00781">
    <property type="entry name" value="LIPOSIGPTASE"/>
</dbReference>
<comment type="catalytic activity">
    <reaction evidence="9 10">
        <text>Release of signal peptides from bacterial membrane prolipoproteins. Hydrolyzes -Xaa-Yaa-Zaa-|-(S,diacylglyceryl)Cys-, in which Xaa is hydrophobic (preferably Leu), and Yaa (Ala or Ser) and Zaa (Gly or Ala) have small, neutral side chains.</text>
        <dbReference type="EC" id="3.4.23.36"/>
    </reaction>
</comment>
<dbReference type="Proteomes" id="UP000260649">
    <property type="component" value="Unassembled WGS sequence"/>
</dbReference>
<evidence type="ECO:0000256" key="3">
    <source>
        <dbReference type="ARBA" id="ARBA00022670"/>
    </source>
</evidence>
<evidence type="ECO:0000256" key="11">
    <source>
        <dbReference type="RuleBase" id="RU004181"/>
    </source>
</evidence>
<dbReference type="RefSeq" id="WP_021918878.1">
    <property type="nucleotide sequence ID" value="NZ_CAKXKJ010000022.1"/>
</dbReference>
<keyword evidence="5 9" id="KW-0064">Aspartyl protease</keyword>
<keyword evidence="7 9" id="KW-1133">Transmembrane helix</keyword>
<dbReference type="AlphaFoldDB" id="A0A3E2B3L3"/>
<comment type="pathway">
    <text evidence="9">Protein modification; lipoprotein biosynthesis (signal peptide cleavage).</text>
</comment>
<dbReference type="PANTHER" id="PTHR33695:SF1">
    <property type="entry name" value="LIPOPROTEIN SIGNAL PEPTIDASE"/>
    <property type="match status" value="1"/>
</dbReference>
<feature type="transmembrane region" description="Helical" evidence="9">
    <location>
        <begin position="121"/>
        <end position="145"/>
    </location>
</feature>
<dbReference type="GO" id="GO:0006508">
    <property type="term" value="P:proteolysis"/>
    <property type="evidence" value="ECO:0007669"/>
    <property type="project" value="UniProtKB-KW"/>
</dbReference>
<comment type="function">
    <text evidence="9 10">This protein specifically catalyzes the removal of signal peptides from prolipoproteins.</text>
</comment>
<gene>
    <name evidence="9 12" type="primary">lspA</name>
    <name evidence="12" type="ORF">DV520_06425</name>
</gene>
<dbReference type="OrthoDB" id="9810259at2"/>
<keyword evidence="4 9" id="KW-0812">Transmembrane</keyword>
<evidence type="ECO:0000256" key="9">
    <source>
        <dbReference type="HAMAP-Rule" id="MF_00161"/>
    </source>
</evidence>
<accession>A0A3E2B3L3</accession>
<evidence type="ECO:0000256" key="7">
    <source>
        <dbReference type="ARBA" id="ARBA00022989"/>
    </source>
</evidence>
<dbReference type="PANTHER" id="PTHR33695">
    <property type="entry name" value="LIPOPROTEIN SIGNAL PEPTIDASE"/>
    <property type="match status" value="1"/>
</dbReference>
<evidence type="ECO:0000256" key="5">
    <source>
        <dbReference type="ARBA" id="ARBA00022750"/>
    </source>
</evidence>